<feature type="region of interest" description="Disordered" evidence="1">
    <location>
        <begin position="1"/>
        <end position="42"/>
    </location>
</feature>
<accession>A0A9P6ADB9</accession>
<dbReference type="EMBL" id="MU129397">
    <property type="protein sequence ID" value="KAF9503265.1"/>
    <property type="molecule type" value="Genomic_DNA"/>
</dbReference>
<protein>
    <submittedName>
        <fullName evidence="2">Uncharacterized protein</fullName>
    </submittedName>
</protein>
<dbReference type="Proteomes" id="UP000886523">
    <property type="component" value="Unassembled WGS sequence"/>
</dbReference>
<dbReference type="OrthoDB" id="3246760at2759"/>
<reference evidence="2" key="1">
    <citation type="journal article" date="2020" name="Nat. Commun.">
        <title>Large-scale genome sequencing of mycorrhizal fungi provides insights into the early evolution of symbiotic traits.</title>
        <authorList>
            <person name="Miyauchi S."/>
            <person name="Kiss E."/>
            <person name="Kuo A."/>
            <person name="Drula E."/>
            <person name="Kohler A."/>
            <person name="Sanchez-Garcia M."/>
            <person name="Morin E."/>
            <person name="Andreopoulos B."/>
            <person name="Barry K.W."/>
            <person name="Bonito G."/>
            <person name="Buee M."/>
            <person name="Carver A."/>
            <person name="Chen C."/>
            <person name="Cichocki N."/>
            <person name="Clum A."/>
            <person name="Culley D."/>
            <person name="Crous P.W."/>
            <person name="Fauchery L."/>
            <person name="Girlanda M."/>
            <person name="Hayes R.D."/>
            <person name="Keri Z."/>
            <person name="LaButti K."/>
            <person name="Lipzen A."/>
            <person name="Lombard V."/>
            <person name="Magnuson J."/>
            <person name="Maillard F."/>
            <person name="Murat C."/>
            <person name="Nolan M."/>
            <person name="Ohm R.A."/>
            <person name="Pangilinan J."/>
            <person name="Pereira M.F."/>
            <person name="Perotto S."/>
            <person name="Peter M."/>
            <person name="Pfister S."/>
            <person name="Riley R."/>
            <person name="Sitrit Y."/>
            <person name="Stielow J.B."/>
            <person name="Szollosi G."/>
            <person name="Zifcakova L."/>
            <person name="Stursova M."/>
            <person name="Spatafora J.W."/>
            <person name="Tedersoo L."/>
            <person name="Vaario L.M."/>
            <person name="Yamada A."/>
            <person name="Yan M."/>
            <person name="Wang P."/>
            <person name="Xu J."/>
            <person name="Bruns T."/>
            <person name="Baldrian P."/>
            <person name="Vilgalys R."/>
            <person name="Dunand C."/>
            <person name="Henrissat B."/>
            <person name="Grigoriev I.V."/>
            <person name="Hibbett D."/>
            <person name="Nagy L.G."/>
            <person name="Martin F.M."/>
        </authorList>
    </citation>
    <scope>NUCLEOTIDE SEQUENCE</scope>
    <source>
        <strain evidence="2">UP504</strain>
    </source>
</reference>
<evidence type="ECO:0000313" key="2">
    <source>
        <dbReference type="EMBL" id="KAF9503265.1"/>
    </source>
</evidence>
<keyword evidence="3" id="KW-1185">Reference proteome</keyword>
<name>A0A9P6ADB9_9AGAM</name>
<sequence>MVSVLAEYPNSKLETVDNNGDTRNDLSASEASSHDTSDSHDARDTIAQQQYNVAMSMGITPQLPVPYQLAITLYQFGHYGSASTIEAVAQWAGCSSGVMPTNIEKQKASNWVEWVLCKAWHPGFSMVNGMIILLHCKPGHHESWAFKESEALFHEGKWLWADLAYGLASWPLLLILDNDQFNYHLSWVQICSEHAMGYLKG</sequence>
<proteinExistence type="predicted"/>
<gene>
    <name evidence="2" type="ORF">BS47DRAFT_1369662</name>
</gene>
<comment type="caution">
    <text evidence="2">The sequence shown here is derived from an EMBL/GenBank/DDBJ whole genome shotgun (WGS) entry which is preliminary data.</text>
</comment>
<feature type="compositionally biased region" description="Polar residues" evidence="1">
    <location>
        <begin position="12"/>
        <end position="21"/>
    </location>
</feature>
<evidence type="ECO:0000256" key="1">
    <source>
        <dbReference type="SAM" id="MobiDB-lite"/>
    </source>
</evidence>
<organism evidence="2 3">
    <name type="scientific">Hydnum rufescens UP504</name>
    <dbReference type="NCBI Taxonomy" id="1448309"/>
    <lineage>
        <taxon>Eukaryota</taxon>
        <taxon>Fungi</taxon>
        <taxon>Dikarya</taxon>
        <taxon>Basidiomycota</taxon>
        <taxon>Agaricomycotina</taxon>
        <taxon>Agaricomycetes</taxon>
        <taxon>Cantharellales</taxon>
        <taxon>Hydnaceae</taxon>
        <taxon>Hydnum</taxon>
    </lineage>
</organism>
<feature type="compositionally biased region" description="Basic and acidic residues" evidence="1">
    <location>
        <begin position="32"/>
        <end position="42"/>
    </location>
</feature>
<dbReference type="AlphaFoldDB" id="A0A9P6ADB9"/>
<evidence type="ECO:0000313" key="3">
    <source>
        <dbReference type="Proteomes" id="UP000886523"/>
    </source>
</evidence>